<feature type="transmembrane region" description="Helical" evidence="6">
    <location>
        <begin position="60"/>
        <end position="84"/>
    </location>
</feature>
<evidence type="ECO:0000256" key="2">
    <source>
        <dbReference type="ARBA" id="ARBA00022475"/>
    </source>
</evidence>
<sequence>MNTKQRVLTIQTLTTRVYQWCDAFLLQTSFLLVMRMVGTGLGFFFWMYATRIAVPDAIGYSSALISAAMFMASLAQMGFGYVVLRHLRYQSNPSGLVNLILSIIAVMTLLMVSIALGTMRSWFPHEQDQANRFVVGGILLILTMSLALSQIVNWIFLTQQRLSFSLLKQGGQACLALGLIILFQPIGGFLTIMLAYTTAACIVTIVSIIIGLPKVIPQYQRTLSWKYWPQRALMNDALPNYLSDQLQRLPDMLLPLIVVHQAGGRIGAIFFIMWSLGSSISAWASSTADAFLREGTYHPNHLMTLLPRVLMTGFLLTVGLGSILALVSPILLPWYGQAYATMGYPFLLVLLISNVPWVGTTLLITLLRIRERRIAVLVGLILSNGIGTLVMLVLLPKGLLAAGWGWGGVQVVVMLGLGLYSYHLRRDRQVAP</sequence>
<keyword evidence="8" id="KW-1185">Reference proteome</keyword>
<proteinExistence type="predicted"/>
<evidence type="ECO:0008006" key="9">
    <source>
        <dbReference type="Google" id="ProtNLM"/>
    </source>
</evidence>
<keyword evidence="3 6" id="KW-0812">Transmembrane</keyword>
<reference evidence="7 8" key="1">
    <citation type="submission" date="2024-02" db="EMBL/GenBank/DDBJ databases">
        <title>Herpetosiphon gulosus NBRC 112829.</title>
        <authorList>
            <person name="Ichikawa N."/>
            <person name="Katano-Makiyama Y."/>
            <person name="Hidaka K."/>
        </authorList>
    </citation>
    <scope>NUCLEOTIDE SEQUENCE [LARGE SCALE GENOMIC DNA]</scope>
    <source>
        <strain evidence="7 8">NBRC 112829</strain>
    </source>
</reference>
<feature type="transmembrane region" description="Helical" evidence="6">
    <location>
        <begin position="136"/>
        <end position="157"/>
    </location>
</feature>
<evidence type="ECO:0000256" key="6">
    <source>
        <dbReference type="SAM" id="Phobius"/>
    </source>
</evidence>
<evidence type="ECO:0000313" key="8">
    <source>
        <dbReference type="Proteomes" id="UP001428290"/>
    </source>
</evidence>
<keyword evidence="4 6" id="KW-1133">Transmembrane helix</keyword>
<accession>A0ABP9X6E8</accession>
<comment type="subcellular location">
    <subcellularLocation>
        <location evidence="1">Cell membrane</location>
        <topology evidence="1">Multi-pass membrane protein</topology>
    </subcellularLocation>
</comment>
<evidence type="ECO:0000256" key="3">
    <source>
        <dbReference type="ARBA" id="ARBA00022692"/>
    </source>
</evidence>
<feature type="transmembrane region" description="Helical" evidence="6">
    <location>
        <begin position="374"/>
        <end position="395"/>
    </location>
</feature>
<protein>
    <recommendedName>
        <fullName evidence="9">Polysaccharide biosynthesis protein C-terminal domain-containing protein</fullName>
    </recommendedName>
</protein>
<keyword evidence="2" id="KW-1003">Cell membrane</keyword>
<comment type="caution">
    <text evidence="7">The sequence shown here is derived from an EMBL/GenBank/DDBJ whole genome shotgun (WGS) entry which is preliminary data.</text>
</comment>
<feature type="transmembrane region" description="Helical" evidence="6">
    <location>
        <begin position="21"/>
        <end position="48"/>
    </location>
</feature>
<dbReference type="EMBL" id="BAABRU010000028">
    <property type="protein sequence ID" value="GAA5530960.1"/>
    <property type="molecule type" value="Genomic_DNA"/>
</dbReference>
<feature type="transmembrane region" description="Helical" evidence="6">
    <location>
        <begin position="344"/>
        <end position="367"/>
    </location>
</feature>
<organism evidence="7 8">
    <name type="scientific">Herpetosiphon gulosus</name>
    <dbReference type="NCBI Taxonomy" id="1973496"/>
    <lineage>
        <taxon>Bacteria</taxon>
        <taxon>Bacillati</taxon>
        <taxon>Chloroflexota</taxon>
        <taxon>Chloroflexia</taxon>
        <taxon>Herpetosiphonales</taxon>
        <taxon>Herpetosiphonaceae</taxon>
        <taxon>Herpetosiphon</taxon>
    </lineage>
</organism>
<dbReference type="PANTHER" id="PTHR30250">
    <property type="entry name" value="PST FAMILY PREDICTED COLANIC ACID TRANSPORTER"/>
    <property type="match status" value="1"/>
</dbReference>
<gene>
    <name evidence="7" type="ORF">Hgul01_04784</name>
</gene>
<feature type="transmembrane region" description="Helical" evidence="6">
    <location>
        <begin position="193"/>
        <end position="212"/>
    </location>
</feature>
<dbReference type="RefSeq" id="WP_345724549.1">
    <property type="nucleotide sequence ID" value="NZ_BAABRU010000028.1"/>
</dbReference>
<feature type="transmembrane region" description="Helical" evidence="6">
    <location>
        <begin position="309"/>
        <end position="332"/>
    </location>
</feature>
<dbReference type="InterPro" id="IPR050833">
    <property type="entry name" value="Poly_Biosynth_Transport"/>
</dbReference>
<evidence type="ECO:0000256" key="5">
    <source>
        <dbReference type="ARBA" id="ARBA00023136"/>
    </source>
</evidence>
<dbReference type="PANTHER" id="PTHR30250:SF11">
    <property type="entry name" value="O-ANTIGEN TRANSPORTER-RELATED"/>
    <property type="match status" value="1"/>
</dbReference>
<feature type="transmembrane region" description="Helical" evidence="6">
    <location>
        <begin position="401"/>
        <end position="422"/>
    </location>
</feature>
<evidence type="ECO:0000256" key="1">
    <source>
        <dbReference type="ARBA" id="ARBA00004651"/>
    </source>
</evidence>
<evidence type="ECO:0000256" key="4">
    <source>
        <dbReference type="ARBA" id="ARBA00022989"/>
    </source>
</evidence>
<dbReference type="Proteomes" id="UP001428290">
    <property type="component" value="Unassembled WGS sequence"/>
</dbReference>
<name>A0ABP9X6E8_9CHLR</name>
<feature type="transmembrane region" description="Helical" evidence="6">
    <location>
        <begin position="96"/>
        <end position="116"/>
    </location>
</feature>
<evidence type="ECO:0000313" key="7">
    <source>
        <dbReference type="EMBL" id="GAA5530960.1"/>
    </source>
</evidence>
<feature type="transmembrane region" description="Helical" evidence="6">
    <location>
        <begin position="169"/>
        <end position="187"/>
    </location>
</feature>
<keyword evidence="5 6" id="KW-0472">Membrane</keyword>